<name>A0A4Y2WQN0_ARAVE</name>
<proteinExistence type="predicted"/>
<evidence type="ECO:0000313" key="1">
    <source>
        <dbReference type="EMBL" id="GBO39763.1"/>
    </source>
</evidence>
<reference evidence="1 2" key="1">
    <citation type="journal article" date="2019" name="Sci. Rep.">
        <title>Orb-weaving spider Araneus ventricosus genome elucidates the spidroin gene catalogue.</title>
        <authorList>
            <person name="Kono N."/>
            <person name="Nakamura H."/>
            <person name="Ohtoshi R."/>
            <person name="Moran D.A.P."/>
            <person name="Shinohara A."/>
            <person name="Yoshida Y."/>
            <person name="Fujiwara M."/>
            <person name="Mori M."/>
            <person name="Tomita M."/>
            <person name="Arakawa K."/>
        </authorList>
    </citation>
    <scope>NUCLEOTIDE SEQUENCE [LARGE SCALE GENOMIC DNA]</scope>
</reference>
<evidence type="ECO:0000313" key="2">
    <source>
        <dbReference type="Proteomes" id="UP000499080"/>
    </source>
</evidence>
<keyword evidence="2" id="KW-1185">Reference proteome</keyword>
<comment type="caution">
    <text evidence="1">The sequence shown here is derived from an EMBL/GenBank/DDBJ whole genome shotgun (WGS) entry which is preliminary data.</text>
</comment>
<dbReference type="Proteomes" id="UP000499080">
    <property type="component" value="Unassembled WGS sequence"/>
</dbReference>
<dbReference type="AlphaFoldDB" id="A0A4Y2WQN0"/>
<sequence>MELSGEIGISAPNRDIEKILVFLRSFILLPKSPSLSLWKVFDIVDGAPAVLGDVSGDVAYIWMLPSTTNVGILAWLLARTCSCQLFRHGSHLSLQRIKLLGLSVTSMCVE</sequence>
<protein>
    <submittedName>
        <fullName evidence="1">Uncharacterized protein</fullName>
    </submittedName>
</protein>
<organism evidence="1 2">
    <name type="scientific">Araneus ventricosus</name>
    <name type="common">Orbweaver spider</name>
    <name type="synonym">Epeira ventricosa</name>
    <dbReference type="NCBI Taxonomy" id="182803"/>
    <lineage>
        <taxon>Eukaryota</taxon>
        <taxon>Metazoa</taxon>
        <taxon>Ecdysozoa</taxon>
        <taxon>Arthropoda</taxon>
        <taxon>Chelicerata</taxon>
        <taxon>Arachnida</taxon>
        <taxon>Araneae</taxon>
        <taxon>Araneomorphae</taxon>
        <taxon>Entelegynae</taxon>
        <taxon>Araneoidea</taxon>
        <taxon>Araneidae</taxon>
        <taxon>Araneus</taxon>
    </lineage>
</organism>
<accession>A0A4Y2WQN0</accession>
<dbReference type="EMBL" id="BGPR01064862">
    <property type="protein sequence ID" value="GBO39763.1"/>
    <property type="molecule type" value="Genomic_DNA"/>
</dbReference>
<gene>
    <name evidence="1" type="ORF">AVEN_65957_1</name>
</gene>